<dbReference type="Proteomes" id="UP000712600">
    <property type="component" value="Unassembled WGS sequence"/>
</dbReference>
<keyword evidence="2" id="KW-0472">Membrane</keyword>
<proteinExistence type="predicted"/>
<evidence type="ECO:0000256" key="1">
    <source>
        <dbReference type="SAM" id="MobiDB-lite"/>
    </source>
</evidence>
<organism evidence="3 4">
    <name type="scientific">Brassica cretica</name>
    <name type="common">Mustard</name>
    <dbReference type="NCBI Taxonomy" id="69181"/>
    <lineage>
        <taxon>Eukaryota</taxon>
        <taxon>Viridiplantae</taxon>
        <taxon>Streptophyta</taxon>
        <taxon>Embryophyta</taxon>
        <taxon>Tracheophyta</taxon>
        <taxon>Spermatophyta</taxon>
        <taxon>Magnoliopsida</taxon>
        <taxon>eudicotyledons</taxon>
        <taxon>Gunneridae</taxon>
        <taxon>Pentapetalae</taxon>
        <taxon>rosids</taxon>
        <taxon>malvids</taxon>
        <taxon>Brassicales</taxon>
        <taxon>Brassicaceae</taxon>
        <taxon>Brassiceae</taxon>
        <taxon>Brassica</taxon>
    </lineage>
</organism>
<evidence type="ECO:0000313" key="4">
    <source>
        <dbReference type="Proteomes" id="UP000712600"/>
    </source>
</evidence>
<protein>
    <submittedName>
        <fullName evidence="3">Uncharacterized protein</fullName>
    </submittedName>
</protein>
<reference evidence="3" key="1">
    <citation type="submission" date="2019-12" db="EMBL/GenBank/DDBJ databases">
        <title>Genome sequencing and annotation of Brassica cretica.</title>
        <authorList>
            <person name="Studholme D.J."/>
            <person name="Sarris P."/>
        </authorList>
    </citation>
    <scope>NUCLEOTIDE SEQUENCE</scope>
    <source>
        <strain evidence="3">PFS-109/04</strain>
        <tissue evidence="3">Leaf</tissue>
    </source>
</reference>
<feature type="region of interest" description="Disordered" evidence="1">
    <location>
        <begin position="1"/>
        <end position="44"/>
    </location>
</feature>
<feature type="compositionally biased region" description="Low complexity" evidence="1">
    <location>
        <begin position="27"/>
        <end position="40"/>
    </location>
</feature>
<dbReference type="AlphaFoldDB" id="A0A8S9S4K5"/>
<feature type="transmembrane region" description="Helical" evidence="2">
    <location>
        <begin position="287"/>
        <end position="306"/>
    </location>
</feature>
<gene>
    <name evidence="3" type="ORF">F2Q69_00028108</name>
</gene>
<keyword evidence="2" id="KW-1133">Transmembrane helix</keyword>
<keyword evidence="2" id="KW-0812">Transmembrane</keyword>
<name>A0A8S9S4K5_BRACR</name>
<comment type="caution">
    <text evidence="3">The sequence shown here is derived from an EMBL/GenBank/DDBJ whole genome shotgun (WGS) entry which is preliminary data.</text>
</comment>
<dbReference type="EMBL" id="QGKX02000088">
    <property type="protein sequence ID" value="KAF3588561.1"/>
    <property type="molecule type" value="Genomic_DNA"/>
</dbReference>
<evidence type="ECO:0000256" key="2">
    <source>
        <dbReference type="SAM" id="Phobius"/>
    </source>
</evidence>
<evidence type="ECO:0000313" key="3">
    <source>
        <dbReference type="EMBL" id="KAF3588561.1"/>
    </source>
</evidence>
<sequence length="401" mass="43232">MMHDSSSDDDDSSSGDDDSSSSDDDSSSGGIIRPNPNLSSTPPPPAPACARFSFSFLVLRPLRLSHSPPICTTSWVRVWFRSAPLQSRCGSGSLSAFSGALARRSRLVVSVCEEEERFGSFRALVDLRLVSASSFCGRFVCLTLLRYARRPGLGFGSGVLRCRADAAPISSGRLCLRGGGKVWLLQGFGGSPPRFQEVNRLGMVSPSSRRCRQALGASLLSCCVRRWVSLPRWRVVCLSTKVVVLEFSLARVGCVSSLTGGRLCRFSDRLRLAAPISVCRFSATKSLVVALVSFAAALLHLVFVHIPASLRYYEVFGELFSDGSLSLRADSSGRPKLPGSDSRLNLAHLFAGSSRYYEVFGELFSDGSLSLRADSSGRPKLPGSDSRLNLAHLFAGSSRLT</sequence>
<feature type="compositionally biased region" description="Acidic residues" evidence="1">
    <location>
        <begin position="7"/>
        <end position="26"/>
    </location>
</feature>
<accession>A0A8S9S4K5</accession>